<dbReference type="InterPro" id="IPR014284">
    <property type="entry name" value="RNA_pol_sigma-70_dom"/>
</dbReference>
<dbReference type="Proteomes" id="UP000234956">
    <property type="component" value="Unassembled WGS sequence"/>
</dbReference>
<dbReference type="CDD" id="cd06171">
    <property type="entry name" value="Sigma70_r4"/>
    <property type="match status" value="1"/>
</dbReference>
<evidence type="ECO:0000313" key="7">
    <source>
        <dbReference type="EMBL" id="PKU50935.1"/>
    </source>
</evidence>
<dbReference type="InterPro" id="IPR013325">
    <property type="entry name" value="RNA_pol_sigma_r2"/>
</dbReference>
<dbReference type="GO" id="GO:0003677">
    <property type="term" value="F:DNA binding"/>
    <property type="evidence" value="ECO:0007669"/>
    <property type="project" value="InterPro"/>
</dbReference>
<evidence type="ECO:0000259" key="5">
    <source>
        <dbReference type="Pfam" id="PF04542"/>
    </source>
</evidence>
<feature type="domain" description="RNA polymerase sigma factor 70 region 4 type 2" evidence="6">
    <location>
        <begin position="102"/>
        <end position="153"/>
    </location>
</feature>
<dbReference type="PANTHER" id="PTHR43133">
    <property type="entry name" value="RNA POLYMERASE ECF-TYPE SIGMA FACTO"/>
    <property type="match status" value="1"/>
</dbReference>
<dbReference type="Pfam" id="PF04542">
    <property type="entry name" value="Sigma70_r2"/>
    <property type="match status" value="1"/>
</dbReference>
<dbReference type="GO" id="GO:0016987">
    <property type="term" value="F:sigma factor activity"/>
    <property type="evidence" value="ECO:0007669"/>
    <property type="project" value="UniProtKB-KW"/>
</dbReference>
<evidence type="ECO:0000256" key="1">
    <source>
        <dbReference type="ARBA" id="ARBA00010641"/>
    </source>
</evidence>
<dbReference type="NCBIfam" id="TIGR02937">
    <property type="entry name" value="sigma70-ECF"/>
    <property type="match status" value="1"/>
</dbReference>
<sequence>MDGILEEIIDEHAEHLLRLAYFYVKNRQTAEDIVQEVFIKFSQRGYEERGQLRAYLSTLTINQSKDYLKSWHYRKLLFQEKLFPLQGHKQRDELVAAEERSQIGAAILKLSLAYREPVILYYFEEMKIRDIAQLLGIAENTVKTRLKRAREALKPHLKQEEWEVLGHE</sequence>
<dbReference type="Gene3D" id="1.10.10.10">
    <property type="entry name" value="Winged helix-like DNA-binding domain superfamily/Winged helix DNA-binding domain"/>
    <property type="match status" value="1"/>
</dbReference>
<dbReference type="SUPFAM" id="SSF88946">
    <property type="entry name" value="Sigma2 domain of RNA polymerase sigma factors"/>
    <property type="match status" value="1"/>
</dbReference>
<evidence type="ECO:0000259" key="6">
    <source>
        <dbReference type="Pfam" id="PF08281"/>
    </source>
</evidence>
<dbReference type="Pfam" id="PF08281">
    <property type="entry name" value="Sigma70_r4_2"/>
    <property type="match status" value="1"/>
</dbReference>
<evidence type="ECO:0000256" key="2">
    <source>
        <dbReference type="ARBA" id="ARBA00023015"/>
    </source>
</evidence>
<gene>
    <name evidence="7" type="ORF">CRI88_14735</name>
</gene>
<keyword evidence="4" id="KW-0804">Transcription</keyword>
<dbReference type="GO" id="GO:0006352">
    <property type="term" value="P:DNA-templated transcription initiation"/>
    <property type="evidence" value="ECO:0007669"/>
    <property type="project" value="InterPro"/>
</dbReference>
<dbReference type="EMBL" id="PDFK01000004">
    <property type="protein sequence ID" value="PKU50935.1"/>
    <property type="molecule type" value="Genomic_DNA"/>
</dbReference>
<reference evidence="7 8" key="1">
    <citation type="submission" date="2017-10" db="EMBL/GenBank/DDBJ databases">
        <title>Draft genome of Lysinibacillus fusiformis strain Juneja, a laboratory-derived pathogen of Drosophila melanogaster.</title>
        <authorList>
            <person name="Smith B.R."/>
            <person name="Unckless R.L."/>
        </authorList>
    </citation>
    <scope>NUCLEOTIDE SEQUENCE [LARGE SCALE GENOMIC DNA]</scope>
    <source>
        <strain evidence="7 8">Juneja</strain>
    </source>
</reference>
<dbReference type="RefSeq" id="WP_101966791.1">
    <property type="nucleotide sequence ID" value="NZ_PDFK01000004.1"/>
</dbReference>
<accession>A0A2I0UXZ3</accession>
<dbReference type="Gene3D" id="1.10.1740.10">
    <property type="match status" value="1"/>
</dbReference>
<keyword evidence="3" id="KW-0731">Sigma factor</keyword>
<proteinExistence type="inferred from homology"/>
<keyword evidence="2" id="KW-0805">Transcription regulation</keyword>
<dbReference type="InterPro" id="IPR013249">
    <property type="entry name" value="RNA_pol_sigma70_r4_t2"/>
</dbReference>
<comment type="similarity">
    <text evidence="1">Belongs to the sigma-70 factor family. ECF subfamily.</text>
</comment>
<evidence type="ECO:0000256" key="3">
    <source>
        <dbReference type="ARBA" id="ARBA00023082"/>
    </source>
</evidence>
<dbReference type="SUPFAM" id="SSF88659">
    <property type="entry name" value="Sigma3 and sigma4 domains of RNA polymerase sigma factors"/>
    <property type="match status" value="1"/>
</dbReference>
<organism evidence="7 8">
    <name type="scientific">Lysinibacillus fusiformis</name>
    <dbReference type="NCBI Taxonomy" id="28031"/>
    <lineage>
        <taxon>Bacteria</taxon>
        <taxon>Bacillati</taxon>
        <taxon>Bacillota</taxon>
        <taxon>Bacilli</taxon>
        <taxon>Bacillales</taxon>
        <taxon>Bacillaceae</taxon>
        <taxon>Lysinibacillus</taxon>
    </lineage>
</organism>
<dbReference type="InterPro" id="IPR013324">
    <property type="entry name" value="RNA_pol_sigma_r3/r4-like"/>
</dbReference>
<dbReference type="InterPro" id="IPR007627">
    <property type="entry name" value="RNA_pol_sigma70_r2"/>
</dbReference>
<comment type="caution">
    <text evidence="7">The sequence shown here is derived from an EMBL/GenBank/DDBJ whole genome shotgun (WGS) entry which is preliminary data.</text>
</comment>
<feature type="domain" description="RNA polymerase sigma-70 region 2" evidence="5">
    <location>
        <begin position="9"/>
        <end position="70"/>
    </location>
</feature>
<dbReference type="InterPro" id="IPR036388">
    <property type="entry name" value="WH-like_DNA-bd_sf"/>
</dbReference>
<protein>
    <submittedName>
        <fullName evidence="7">RNA polymerase</fullName>
    </submittedName>
</protein>
<dbReference type="AlphaFoldDB" id="A0A2I0UXZ3"/>
<evidence type="ECO:0000313" key="8">
    <source>
        <dbReference type="Proteomes" id="UP000234956"/>
    </source>
</evidence>
<dbReference type="InterPro" id="IPR039425">
    <property type="entry name" value="RNA_pol_sigma-70-like"/>
</dbReference>
<evidence type="ECO:0000256" key="4">
    <source>
        <dbReference type="ARBA" id="ARBA00023163"/>
    </source>
</evidence>
<name>A0A2I0UXZ3_9BACI</name>
<dbReference type="PANTHER" id="PTHR43133:SF60">
    <property type="entry name" value="RNA POLYMERASE SIGMA FACTOR SIGV"/>
    <property type="match status" value="1"/>
</dbReference>